<name>A0A9J5ZFG8_SOLCO</name>
<keyword evidence="2" id="KW-1185">Reference proteome</keyword>
<evidence type="ECO:0000313" key="2">
    <source>
        <dbReference type="Proteomes" id="UP000824120"/>
    </source>
</evidence>
<dbReference type="Proteomes" id="UP000824120">
    <property type="component" value="Chromosome 4"/>
</dbReference>
<protein>
    <submittedName>
        <fullName evidence="1">Uncharacterized protein</fullName>
    </submittedName>
</protein>
<comment type="caution">
    <text evidence="1">The sequence shown here is derived from an EMBL/GenBank/DDBJ whole genome shotgun (WGS) entry which is preliminary data.</text>
</comment>
<evidence type="ECO:0000313" key="1">
    <source>
        <dbReference type="EMBL" id="KAG5610695.1"/>
    </source>
</evidence>
<sequence length="71" mass="8301">LISYLSRTIIYRIFKLLAVEDATRTSIFFITWRNIWAMHSNRYLGDTVRFVLNALCTKTGVNMLTLNVSEK</sequence>
<feature type="non-terminal residue" evidence="1">
    <location>
        <position position="1"/>
    </location>
</feature>
<gene>
    <name evidence="1" type="ORF">H5410_021976</name>
</gene>
<accession>A0A9J5ZFG8</accession>
<organism evidence="1 2">
    <name type="scientific">Solanum commersonii</name>
    <name type="common">Commerson's wild potato</name>
    <name type="synonym">Commerson's nightshade</name>
    <dbReference type="NCBI Taxonomy" id="4109"/>
    <lineage>
        <taxon>Eukaryota</taxon>
        <taxon>Viridiplantae</taxon>
        <taxon>Streptophyta</taxon>
        <taxon>Embryophyta</taxon>
        <taxon>Tracheophyta</taxon>
        <taxon>Spermatophyta</taxon>
        <taxon>Magnoliopsida</taxon>
        <taxon>eudicotyledons</taxon>
        <taxon>Gunneridae</taxon>
        <taxon>Pentapetalae</taxon>
        <taxon>asterids</taxon>
        <taxon>lamiids</taxon>
        <taxon>Solanales</taxon>
        <taxon>Solanaceae</taxon>
        <taxon>Solanoideae</taxon>
        <taxon>Solaneae</taxon>
        <taxon>Solanum</taxon>
    </lineage>
</organism>
<proteinExistence type="predicted"/>
<dbReference type="EMBL" id="JACXVP010000004">
    <property type="protein sequence ID" value="KAG5610695.1"/>
    <property type="molecule type" value="Genomic_DNA"/>
</dbReference>
<dbReference type="AlphaFoldDB" id="A0A9J5ZFG8"/>
<reference evidence="1 2" key="1">
    <citation type="submission" date="2020-09" db="EMBL/GenBank/DDBJ databases">
        <title>De no assembly of potato wild relative species, Solanum commersonii.</title>
        <authorList>
            <person name="Cho K."/>
        </authorList>
    </citation>
    <scope>NUCLEOTIDE SEQUENCE [LARGE SCALE GENOMIC DNA]</scope>
    <source>
        <strain evidence="1">LZ3.2</strain>
        <tissue evidence="1">Leaf</tissue>
    </source>
</reference>